<dbReference type="Gene3D" id="3.30.70.141">
    <property type="entry name" value="Nucleoside diphosphate kinase-like domain"/>
    <property type="match status" value="2"/>
</dbReference>
<evidence type="ECO:0000256" key="8">
    <source>
        <dbReference type="RuleBase" id="RU000384"/>
    </source>
</evidence>
<dbReference type="InterPro" id="IPR014746">
    <property type="entry name" value="Gln_synth/guanido_kin_cat_dom"/>
</dbReference>
<comment type="similarity">
    <text evidence="1 7 8">Belongs to the glutamine synthetase family.</text>
</comment>
<comment type="caution">
    <text evidence="14">The sequence shown here is derived from an EMBL/GenBank/DDBJ whole genome shotgun (WGS) entry which is preliminary data.</text>
</comment>
<organism evidence="14">
    <name type="scientific">Cladocopium goreaui</name>
    <dbReference type="NCBI Taxonomy" id="2562237"/>
    <lineage>
        <taxon>Eukaryota</taxon>
        <taxon>Sar</taxon>
        <taxon>Alveolata</taxon>
        <taxon>Dinophyceae</taxon>
        <taxon>Suessiales</taxon>
        <taxon>Symbiodiniaceae</taxon>
        <taxon>Cladocopium</taxon>
    </lineage>
</organism>
<dbReference type="FunFam" id="3.30.590.10:FF:000004">
    <property type="entry name" value="Glutamine synthetase"/>
    <property type="match status" value="2"/>
</dbReference>
<evidence type="ECO:0000256" key="7">
    <source>
        <dbReference type="PROSITE-ProRule" id="PRU01330"/>
    </source>
</evidence>
<dbReference type="EC" id="6.3.1.2" evidence="2 9"/>
<keyword evidence="11" id="KW-1133">Transmembrane helix</keyword>
<dbReference type="InterPro" id="IPR036850">
    <property type="entry name" value="NDK-like_dom_sf"/>
</dbReference>
<keyword evidence="11" id="KW-0472">Membrane</keyword>
<reference evidence="15" key="2">
    <citation type="submission" date="2024-04" db="EMBL/GenBank/DDBJ databases">
        <authorList>
            <person name="Chen Y."/>
            <person name="Shah S."/>
            <person name="Dougan E. K."/>
            <person name="Thang M."/>
            <person name="Chan C."/>
        </authorList>
    </citation>
    <scope>NUCLEOTIDE SEQUENCE [LARGE SCALE GENOMIC DNA]</scope>
</reference>
<dbReference type="GO" id="GO:0005524">
    <property type="term" value="F:ATP binding"/>
    <property type="evidence" value="ECO:0007669"/>
    <property type="project" value="UniProtKB-KW"/>
</dbReference>
<feature type="transmembrane region" description="Helical" evidence="11">
    <location>
        <begin position="1068"/>
        <end position="1088"/>
    </location>
</feature>
<dbReference type="InterPro" id="IPR027303">
    <property type="entry name" value="Gln_synth_gly_rich_site"/>
</dbReference>
<feature type="region of interest" description="Disordered" evidence="10">
    <location>
        <begin position="1185"/>
        <end position="1207"/>
    </location>
</feature>
<keyword evidence="4 9" id="KW-0547">Nucleotide-binding</keyword>
<evidence type="ECO:0000313" key="16">
    <source>
        <dbReference type="Proteomes" id="UP001152797"/>
    </source>
</evidence>
<dbReference type="InterPro" id="IPR008147">
    <property type="entry name" value="Gln_synt_N"/>
</dbReference>
<dbReference type="GO" id="GO:0006542">
    <property type="term" value="P:glutamine biosynthetic process"/>
    <property type="evidence" value="ECO:0007669"/>
    <property type="project" value="InterPro"/>
</dbReference>
<keyword evidence="5 9" id="KW-0067">ATP-binding</keyword>
<dbReference type="SMART" id="SM01230">
    <property type="entry name" value="Gln-synt_C"/>
    <property type="match status" value="2"/>
</dbReference>
<dbReference type="GO" id="GO:0005737">
    <property type="term" value="C:cytoplasm"/>
    <property type="evidence" value="ECO:0007669"/>
    <property type="project" value="TreeGrafter"/>
</dbReference>
<dbReference type="SUPFAM" id="SSF54368">
    <property type="entry name" value="Glutamine synthetase, N-terminal domain"/>
    <property type="match status" value="1"/>
</dbReference>
<dbReference type="PROSITE" id="PS51986">
    <property type="entry name" value="GS_BETA_GRASP"/>
    <property type="match status" value="1"/>
</dbReference>
<keyword evidence="3 9" id="KW-0436">Ligase</keyword>
<gene>
    <name evidence="14" type="ORF">C1SCF055_LOCUS16030</name>
</gene>
<dbReference type="EMBL" id="CAMXCT030001313">
    <property type="protein sequence ID" value="CAL4776227.1"/>
    <property type="molecule type" value="Genomic_DNA"/>
</dbReference>
<evidence type="ECO:0000256" key="6">
    <source>
        <dbReference type="ARBA" id="ARBA00049436"/>
    </source>
</evidence>
<feature type="domain" description="GS beta-grasp" evidence="12">
    <location>
        <begin position="1228"/>
        <end position="1309"/>
    </location>
</feature>
<dbReference type="PANTHER" id="PTHR20852:SF57">
    <property type="entry name" value="GLUTAMINE SYNTHETASE 2 CYTOPLASMIC"/>
    <property type="match status" value="1"/>
</dbReference>
<evidence type="ECO:0000256" key="1">
    <source>
        <dbReference type="ARBA" id="ARBA00009897"/>
    </source>
</evidence>
<protein>
    <recommendedName>
        <fullName evidence="2 9">Glutamine synthetase</fullName>
        <ecNumber evidence="2 9">6.3.1.2</ecNumber>
    </recommendedName>
</protein>
<dbReference type="InterPro" id="IPR008146">
    <property type="entry name" value="Gln_synth_cat_dom"/>
</dbReference>
<dbReference type="PROSITE" id="PS00181">
    <property type="entry name" value="GLNA_ATP"/>
    <property type="match status" value="2"/>
</dbReference>
<proteinExistence type="inferred from homology"/>
<dbReference type="GO" id="GO:0004356">
    <property type="term" value="F:glutamine synthetase activity"/>
    <property type="evidence" value="ECO:0007669"/>
    <property type="project" value="UniProtKB-EC"/>
</dbReference>
<dbReference type="Pfam" id="PF00120">
    <property type="entry name" value="Gln-synt_C"/>
    <property type="match status" value="2"/>
</dbReference>
<dbReference type="InterPro" id="IPR027302">
    <property type="entry name" value="Gln_synth_N_conserv_site"/>
</dbReference>
<feature type="domain" description="GS catalytic" evidence="13">
    <location>
        <begin position="19"/>
        <end position="372"/>
    </location>
</feature>
<keyword evidence="11" id="KW-0812">Transmembrane</keyword>
<evidence type="ECO:0000256" key="2">
    <source>
        <dbReference type="ARBA" id="ARBA00012937"/>
    </source>
</evidence>
<dbReference type="InterPro" id="IPR050292">
    <property type="entry name" value="Glutamine_Synthetase"/>
</dbReference>
<evidence type="ECO:0000313" key="15">
    <source>
        <dbReference type="EMBL" id="CAL1142290.1"/>
    </source>
</evidence>
<evidence type="ECO:0000256" key="4">
    <source>
        <dbReference type="ARBA" id="ARBA00022741"/>
    </source>
</evidence>
<reference evidence="14" key="1">
    <citation type="submission" date="2022-10" db="EMBL/GenBank/DDBJ databases">
        <authorList>
            <person name="Chen Y."/>
            <person name="Dougan E. K."/>
            <person name="Chan C."/>
            <person name="Rhodes N."/>
            <person name="Thang M."/>
        </authorList>
    </citation>
    <scope>NUCLEOTIDE SEQUENCE</scope>
</reference>
<dbReference type="Gene3D" id="3.30.590.10">
    <property type="entry name" value="Glutamine synthetase/guanido kinase, catalytic domain"/>
    <property type="match status" value="2"/>
</dbReference>
<accession>A0A9P1CCB3</accession>
<evidence type="ECO:0000313" key="14">
    <source>
        <dbReference type="EMBL" id="CAI3988915.1"/>
    </source>
</evidence>
<name>A0A9P1CCB3_9DINO</name>
<dbReference type="SUPFAM" id="SSF54919">
    <property type="entry name" value="Nucleoside diphosphate kinase, NDK"/>
    <property type="match status" value="2"/>
</dbReference>
<evidence type="ECO:0000256" key="9">
    <source>
        <dbReference type="RuleBase" id="RU004356"/>
    </source>
</evidence>
<dbReference type="SUPFAM" id="SSF55931">
    <property type="entry name" value="Glutamine synthetase/guanido kinase"/>
    <property type="match status" value="2"/>
</dbReference>
<evidence type="ECO:0000256" key="5">
    <source>
        <dbReference type="ARBA" id="ARBA00022840"/>
    </source>
</evidence>
<keyword evidence="16" id="KW-1185">Reference proteome</keyword>
<evidence type="ECO:0000256" key="3">
    <source>
        <dbReference type="ARBA" id="ARBA00022598"/>
    </source>
</evidence>
<feature type="domain" description="GS catalytic" evidence="13">
    <location>
        <begin position="1315"/>
        <end position="1677"/>
    </location>
</feature>
<sequence length="1854" mass="204213">MVLADAWNAWDDQPAKNNTRAKCAETMDMYRSLDPWFGIEQEYTLMKPGKVGVKPSVPLGFNTDGSEPVPQGPYYTGAGYNVAIGRPVADEHYKLCVEAGVKISGINAEVMPGQWEFQIGPCRGIEMGDHLTMARYIMLRVTEKHECVCSFDPKPAEGDWNGAGCHTNFSVTPMRVAGGYDTIIKVCEAFGKVAKEHIAEYGEGNDKRLTGKHETCDINTFKYGVANRGASIRIPRDAEKSGRGYMEDRRPAANCDPYRVTQIIMKTTGECLSAETVEARRDLRVSTAGLVGGKTHTAFVFIKPHAVYEKVKTLVKEKLTADGLTIKSEGQIKSTVIDKKKLIDTHYGAIAAKAVMLKPKDLVVQEKSQEEFEKMFGVKWSKVMEDGLVFNAMDGAKKLGISPDELGKKYDALKKGETIIKFGGGFYCGKVDDIYVINGFYMNMRSKFTAPGTSIYYYEVEWPAEKMSWADFRGKLLGPTDPASAPEGSLRQQIYSKWSELGRSATGPRGADTGDNGVHASASPFEALAERSNWLRASISKDPFGKALLASGIPLPLLTKEWFSDPSVEFEGGKKSLFDLLEDLDAAACLKKCKEIALANKKCWLSSLTPHTASRSVAMDKVAPVLGGLASIYVASKVIPVMYHWELIPGVASPAWWARANTLRYDHYSEGIVYSQYDNGDPIREIPEESKGKMILRQKRGGWKLQSEKAPRLSAEVSEPAESLCVDVVEANGPVASHFGTASMVEKLPQIALKTLKGPHQADRLGPLPLELGYDYMAYKLSIVTALVVAELRTDSWDCIFLDTASFRHFAPLLEASQAYAQLSGCRFRLASFDPTQQPPEEESRICREKEMRLAAKMQAEPQVQVFSDRLKAGDPALCEEHERAYRIVMVEGVRNAMIAAFQRLELWPPTPPPEGIEDDDCCYEDVNSPLLVIAQRLYNDDVRRLLAVPCDGAASPWQQRALTAAFIVDFAEEVGVPCPSMPPTQKEMIEEFALRVEEFEAQQRATAAAVAAAVEEPSPHTVEDAVEASERPPDTPPARLLGVAQQLRAETRKLTERGGQFVQENKALVALGAAGLVGSAVGFLVAGGRAERAGRDSCRFPGDAKSHINWYNDWVVVEALMLFGAWLLNVQMILTLPEAIGARANFQLACKRSAVTYTELVATYKKQYKRREIEDYWETCKPAKSKKSKAATPTKESKPSKAAKPVQIGKDGGASALAKLRSFGSCVLAEYVWLDADGVTRSKTMTMTARPLKVTDLKVWNYDGSSTGQADGHNSEVLLKPRAIFNDPFRGYPHVMVLADAWNAWDDQPAKNNTRAKCAETMDMYRSLDPWFGIEQEYTLMKPGKVGVKPSVPLGFNTDGSEPAPQGPYYTGAGYNVAIGRPVADEHYKLCVEAGVKISGINAEVMPGQWEFQIGPCRGIEMGDHLTMARYIMLRVTEKHECVCSFDPKPAEGDWNGAGCHTNFSVTPMRVAGGYDTIIKVCDAFGKVAKEHIAEYGEGNDKRLTGKHETCDINTFKYGVANRGASIRIPRDAEKSGRGYMEDRRPAANCDPYRVTQIIMKTTGECLSAETIEAGGKTHTAFVFIKPHANNEKVQALVKEKLTSEGLTVKAEGQIKSNVIDKKKLIDTHYGAIAAKAVLMKPKDLIVQEKSQEEFEKMFGVKWSKVMEDGLVFNAMDGAKKLGISPDELGKKYDALKKGETIIKFGGGFYCGKVDDIYVINGFYMNMRSKFTAPGTSIHYYEVEWPAEKMSWADFRGKLLGPTDPAAAPAGSLREQIYSKWEDLGRLASQHSTLDKDTGDNGVHASASPFEALAERSNWLRASISKDPFGKALLASRIPLPLLTKEWLPGLHG</sequence>
<dbReference type="EMBL" id="CAMXCT020001313">
    <property type="protein sequence ID" value="CAL1142290.1"/>
    <property type="molecule type" value="Genomic_DNA"/>
</dbReference>
<dbReference type="OrthoDB" id="1936100at2759"/>
<evidence type="ECO:0000259" key="13">
    <source>
        <dbReference type="PROSITE" id="PS51987"/>
    </source>
</evidence>
<dbReference type="Proteomes" id="UP001152797">
    <property type="component" value="Unassembled WGS sequence"/>
</dbReference>
<evidence type="ECO:0000259" key="12">
    <source>
        <dbReference type="PROSITE" id="PS51986"/>
    </source>
</evidence>
<evidence type="ECO:0000256" key="10">
    <source>
        <dbReference type="SAM" id="MobiDB-lite"/>
    </source>
</evidence>
<dbReference type="PROSITE" id="PS51987">
    <property type="entry name" value="GS_CATALYTIC"/>
    <property type="match status" value="2"/>
</dbReference>
<dbReference type="PROSITE" id="PS00180">
    <property type="entry name" value="GLNA_1"/>
    <property type="match status" value="1"/>
</dbReference>
<dbReference type="EMBL" id="CAMXCT010001313">
    <property type="protein sequence ID" value="CAI3988915.1"/>
    <property type="molecule type" value="Genomic_DNA"/>
</dbReference>
<dbReference type="Gene3D" id="3.10.20.70">
    <property type="entry name" value="Glutamine synthetase, N-terminal domain"/>
    <property type="match status" value="1"/>
</dbReference>
<dbReference type="PANTHER" id="PTHR20852">
    <property type="entry name" value="GLUTAMINE SYNTHETASE"/>
    <property type="match status" value="1"/>
</dbReference>
<dbReference type="InterPro" id="IPR036651">
    <property type="entry name" value="Gln_synt_N_sf"/>
</dbReference>
<comment type="catalytic activity">
    <reaction evidence="6 9">
        <text>L-glutamate + NH4(+) + ATP = L-glutamine + ADP + phosphate + H(+)</text>
        <dbReference type="Rhea" id="RHEA:16169"/>
        <dbReference type="ChEBI" id="CHEBI:15378"/>
        <dbReference type="ChEBI" id="CHEBI:28938"/>
        <dbReference type="ChEBI" id="CHEBI:29985"/>
        <dbReference type="ChEBI" id="CHEBI:30616"/>
        <dbReference type="ChEBI" id="CHEBI:43474"/>
        <dbReference type="ChEBI" id="CHEBI:58359"/>
        <dbReference type="ChEBI" id="CHEBI:456216"/>
        <dbReference type="EC" id="6.3.1.2"/>
    </reaction>
</comment>
<evidence type="ECO:0000256" key="11">
    <source>
        <dbReference type="SAM" id="Phobius"/>
    </source>
</evidence>
<feature type="transmembrane region" description="Helical" evidence="11">
    <location>
        <begin position="1109"/>
        <end position="1129"/>
    </location>
</feature>